<dbReference type="RefSeq" id="WP_089018184.1">
    <property type="nucleotide sequence ID" value="NZ_LT607412.1"/>
</dbReference>
<feature type="compositionally biased region" description="Basic and acidic residues" evidence="1">
    <location>
        <begin position="36"/>
        <end position="55"/>
    </location>
</feature>
<keyword evidence="3" id="KW-1185">Reference proteome</keyword>
<proteinExistence type="predicted"/>
<feature type="region of interest" description="Disordered" evidence="1">
    <location>
        <begin position="1"/>
        <end position="75"/>
    </location>
</feature>
<evidence type="ECO:0000313" key="3">
    <source>
        <dbReference type="Proteomes" id="UP000198243"/>
    </source>
</evidence>
<accession>A0A1C4VLL9</accession>
<name>A0A1C4VLL9_9ACTN</name>
<organism evidence="2 3">
    <name type="scientific">Micromonospora coriariae</name>
    <dbReference type="NCBI Taxonomy" id="285665"/>
    <lineage>
        <taxon>Bacteria</taxon>
        <taxon>Bacillati</taxon>
        <taxon>Actinomycetota</taxon>
        <taxon>Actinomycetes</taxon>
        <taxon>Micromonosporales</taxon>
        <taxon>Micromonosporaceae</taxon>
        <taxon>Micromonospora</taxon>
    </lineage>
</organism>
<evidence type="ECO:0000313" key="2">
    <source>
        <dbReference type="EMBL" id="SCE84840.1"/>
    </source>
</evidence>
<evidence type="ECO:0000256" key="1">
    <source>
        <dbReference type="SAM" id="MobiDB-lite"/>
    </source>
</evidence>
<dbReference type="CDD" id="cd20695">
    <property type="entry name" value="CdiA-CT_5T87E_Ct"/>
    <property type="match status" value="1"/>
</dbReference>
<sequence>MGKRNRNRHLRDAAVPPQVESALVKPVAQLAKTPRVRREYHVGDEQRPKHRDTDRNLAMGSASRAPANGQTALDRSVQIKETNERRRIGVDHETGEIVILDRHRRIEPSNPGDDVVEIYHGHVRSWDDHSSDGLNDDMRNALKRAGLVDKKGRPTAPPKDEE</sequence>
<protein>
    <submittedName>
        <fullName evidence="2">Uncharacterized protein</fullName>
    </submittedName>
</protein>
<dbReference type="OrthoDB" id="291011at2"/>
<dbReference type="EMBL" id="LT607412">
    <property type="protein sequence ID" value="SCE84840.1"/>
    <property type="molecule type" value="Genomic_DNA"/>
</dbReference>
<reference evidence="3" key="1">
    <citation type="submission" date="2016-06" db="EMBL/GenBank/DDBJ databases">
        <authorList>
            <person name="Varghese N."/>
            <person name="Submissions Spin"/>
        </authorList>
    </citation>
    <scope>NUCLEOTIDE SEQUENCE [LARGE SCALE GENOMIC DNA]</scope>
    <source>
        <strain evidence="3">DSM 44875</strain>
    </source>
</reference>
<dbReference type="Proteomes" id="UP000198243">
    <property type="component" value="Chromosome I"/>
</dbReference>
<dbReference type="AlphaFoldDB" id="A0A1C4VLL9"/>
<gene>
    <name evidence="2" type="ORF">GA0070607_2317</name>
</gene>